<evidence type="ECO:0000313" key="1">
    <source>
        <dbReference type="EMBL" id="WAJ26122.1"/>
    </source>
</evidence>
<gene>
    <name evidence="1" type="primary">mtnK</name>
    <name evidence="1" type="ORF">OXU80_14490</name>
</gene>
<dbReference type="EMBL" id="CP113520">
    <property type="protein sequence ID" value="WAJ26122.1"/>
    <property type="molecule type" value="Genomic_DNA"/>
</dbReference>
<dbReference type="Proteomes" id="UP001163223">
    <property type="component" value="Chromosome"/>
</dbReference>
<keyword evidence="1" id="KW-0808">Transferase</keyword>
<sequence>MIHSGGLQPEPLVDVVPDYGAYEPLAVERVAARLAAYPEVAARLGGRPEDWQVREVGDGNLNFVYIVEGPAGSVCAKQALPFVRLVGESWPLPLSRSFFEHAALSRQARLAGTVPQILRFDGPQALIVMENLGTHVIWRKALTARERHETAAPILGRFMAETLFRTSDLNLSAAEKKREAALFAGNTALAKITEDLVFTDPYRVHPLNRWTSPELDGTAAKVRGDAEWKLAIQELKWQFLCSAEALVHGDLHTGSVMVSKAGDAEDVRVIDPEFAFYGPMGFDVGALLANLFLSYFAQDGHGPGAEAMKAWLLVQGTRVWDAFAARFSELWRTERRGDAYPASLFEEQGQADASEAALEAFLARLQVDALGFAGAKMARRILGLAHVSDLETIEPPALRAACETRALALARQLVVERRAIATVSAACRRAAILSGADA</sequence>
<organism evidence="1 2">
    <name type="scientific">Antarcticirhabdus aurantiaca</name>
    <dbReference type="NCBI Taxonomy" id="2606717"/>
    <lineage>
        <taxon>Bacteria</taxon>
        <taxon>Pseudomonadati</taxon>
        <taxon>Pseudomonadota</taxon>
        <taxon>Alphaproteobacteria</taxon>
        <taxon>Hyphomicrobiales</taxon>
        <taxon>Aurantimonadaceae</taxon>
        <taxon>Antarcticirhabdus</taxon>
    </lineage>
</organism>
<proteinExistence type="predicted"/>
<name>A0ACD4NH38_9HYPH</name>
<keyword evidence="1" id="KW-0418">Kinase</keyword>
<evidence type="ECO:0000313" key="2">
    <source>
        <dbReference type="Proteomes" id="UP001163223"/>
    </source>
</evidence>
<accession>A0ACD4NH38</accession>
<keyword evidence="2" id="KW-1185">Reference proteome</keyword>
<dbReference type="EC" id="2.7.1.100" evidence="1"/>
<protein>
    <submittedName>
        <fullName evidence="1">S-methyl-5-thioribose kinase</fullName>
        <ecNumber evidence="1">2.7.1.100</ecNumber>
    </submittedName>
</protein>
<reference evidence="1" key="1">
    <citation type="submission" date="2022-11" db="EMBL/GenBank/DDBJ databases">
        <title>beta-Carotene-producing bacterium, Jeongeuplla avenae sp. nov., alleviates the salt stress of Arabidopsis seedlings.</title>
        <authorList>
            <person name="Jiang L."/>
            <person name="Lee J."/>
        </authorList>
    </citation>
    <scope>NUCLEOTIDE SEQUENCE</scope>
    <source>
        <strain evidence="1">DY_R2A_6</strain>
    </source>
</reference>